<evidence type="ECO:0000313" key="3">
    <source>
        <dbReference type="Proteomes" id="UP000027195"/>
    </source>
</evidence>
<keyword evidence="3" id="KW-1185">Reference proteome</keyword>
<organism evidence="2 3">
    <name type="scientific">Botryobasidium botryosum (strain FD-172 SS1)</name>
    <dbReference type="NCBI Taxonomy" id="930990"/>
    <lineage>
        <taxon>Eukaryota</taxon>
        <taxon>Fungi</taxon>
        <taxon>Dikarya</taxon>
        <taxon>Basidiomycota</taxon>
        <taxon>Agaricomycotina</taxon>
        <taxon>Agaricomycetes</taxon>
        <taxon>Cantharellales</taxon>
        <taxon>Botryobasidiaceae</taxon>
        <taxon>Botryobasidium</taxon>
    </lineage>
</organism>
<dbReference type="InParanoid" id="A0A067MB59"/>
<dbReference type="AlphaFoldDB" id="A0A067MB59"/>
<accession>A0A067MB59</accession>
<gene>
    <name evidence="2" type="ORF">BOTBODRAFT_146990</name>
</gene>
<proteinExistence type="predicted"/>
<dbReference type="EMBL" id="KL198054">
    <property type="protein sequence ID" value="KDQ11915.1"/>
    <property type="molecule type" value="Genomic_DNA"/>
</dbReference>
<sequence length="261" mass="28661">MDSTDFALLMPKLEDISTWQRRGDPVFDIDAANVYYSRQIDFHPATHDPIVKHFEPLAILGLWRSSLCLYSPGPGLCRSSFLSAKTSNPTSHFSEIAACAPVCRAPIVETFDECAPLPKLCAKVDRNSGYNPITVGHKLLGNDARLFLSIRNHLNLPRSDYAGYPSLGLHSIGTNAQPAKYQRYEPLTFEDGPDRTCNSFFDPSPSIGQAHRVQPPPSAPTKSQVTFVLAPHLRHSSPSEPKIGSASPPKPSVISSQIVRK</sequence>
<evidence type="ECO:0000256" key="1">
    <source>
        <dbReference type="SAM" id="MobiDB-lite"/>
    </source>
</evidence>
<dbReference type="Proteomes" id="UP000027195">
    <property type="component" value="Unassembled WGS sequence"/>
</dbReference>
<evidence type="ECO:0000313" key="2">
    <source>
        <dbReference type="EMBL" id="KDQ11915.1"/>
    </source>
</evidence>
<name>A0A067MB59_BOTB1</name>
<dbReference type="HOGENOM" id="CLU_1065558_0_0_1"/>
<feature type="region of interest" description="Disordered" evidence="1">
    <location>
        <begin position="200"/>
        <end position="261"/>
    </location>
</feature>
<protein>
    <submittedName>
        <fullName evidence="2">Uncharacterized protein</fullName>
    </submittedName>
</protein>
<reference evidence="3" key="1">
    <citation type="journal article" date="2014" name="Proc. Natl. Acad. Sci. U.S.A.">
        <title>Extensive sampling of basidiomycete genomes demonstrates inadequacy of the white-rot/brown-rot paradigm for wood decay fungi.</title>
        <authorList>
            <person name="Riley R."/>
            <person name="Salamov A.A."/>
            <person name="Brown D.W."/>
            <person name="Nagy L.G."/>
            <person name="Floudas D."/>
            <person name="Held B.W."/>
            <person name="Levasseur A."/>
            <person name="Lombard V."/>
            <person name="Morin E."/>
            <person name="Otillar R."/>
            <person name="Lindquist E.A."/>
            <person name="Sun H."/>
            <person name="LaButti K.M."/>
            <person name="Schmutz J."/>
            <person name="Jabbour D."/>
            <person name="Luo H."/>
            <person name="Baker S.E."/>
            <person name="Pisabarro A.G."/>
            <person name="Walton J.D."/>
            <person name="Blanchette R.A."/>
            <person name="Henrissat B."/>
            <person name="Martin F."/>
            <person name="Cullen D."/>
            <person name="Hibbett D.S."/>
            <person name="Grigoriev I.V."/>
        </authorList>
    </citation>
    <scope>NUCLEOTIDE SEQUENCE [LARGE SCALE GENOMIC DNA]</scope>
    <source>
        <strain evidence="3">FD-172 SS1</strain>
    </source>
</reference>